<name>A0A0K1PPJ0_9BACT</name>
<dbReference type="OrthoDB" id="6896044at2"/>
<dbReference type="KEGG" id="llu:AKJ09_02124"/>
<feature type="compositionally biased region" description="Basic and acidic residues" evidence="1">
    <location>
        <begin position="137"/>
        <end position="154"/>
    </location>
</feature>
<evidence type="ECO:0000313" key="2">
    <source>
        <dbReference type="EMBL" id="AKU95460.1"/>
    </source>
</evidence>
<accession>A0A0K1PPJ0</accession>
<feature type="region of interest" description="Disordered" evidence="1">
    <location>
        <begin position="131"/>
        <end position="154"/>
    </location>
</feature>
<dbReference type="AlphaFoldDB" id="A0A0K1PPJ0"/>
<keyword evidence="3" id="KW-1185">Reference proteome</keyword>
<dbReference type="EMBL" id="CP012333">
    <property type="protein sequence ID" value="AKU95460.1"/>
    <property type="molecule type" value="Genomic_DNA"/>
</dbReference>
<dbReference type="RefSeq" id="WP_146646903.1">
    <property type="nucleotide sequence ID" value="NZ_CP012333.1"/>
</dbReference>
<proteinExistence type="predicted"/>
<reference evidence="2 3" key="1">
    <citation type="submission" date="2015-08" db="EMBL/GenBank/DDBJ databases">
        <authorList>
            <person name="Babu N.S."/>
            <person name="Beckwith C.J."/>
            <person name="Beseler K.G."/>
            <person name="Brison A."/>
            <person name="Carone J.V."/>
            <person name="Caskin T.P."/>
            <person name="Diamond M."/>
            <person name="Durham M.E."/>
            <person name="Foxe J.M."/>
            <person name="Go M."/>
            <person name="Henderson B.A."/>
            <person name="Jones I.B."/>
            <person name="McGettigan J.A."/>
            <person name="Micheletti S.J."/>
            <person name="Nasrallah M.E."/>
            <person name="Ortiz D."/>
            <person name="Piller C.R."/>
            <person name="Privatt S.R."/>
            <person name="Schneider S.L."/>
            <person name="Sharp S."/>
            <person name="Smith T.C."/>
            <person name="Stanton J.D."/>
            <person name="Ullery H.E."/>
            <person name="Wilson R.J."/>
            <person name="Serrano M.G."/>
            <person name="Buck G."/>
            <person name="Lee V."/>
            <person name="Wang Y."/>
            <person name="Carvalho R."/>
            <person name="Voegtly L."/>
            <person name="Shi R."/>
            <person name="Duckworth R."/>
            <person name="Johnson A."/>
            <person name="Loviza R."/>
            <person name="Walstead R."/>
            <person name="Shah Z."/>
            <person name="Kiflezghi M."/>
            <person name="Wade K."/>
            <person name="Ball S.L."/>
            <person name="Bradley K.W."/>
            <person name="Asai D.J."/>
            <person name="Bowman C.A."/>
            <person name="Russell D.A."/>
            <person name="Pope W.H."/>
            <person name="Jacobs-Sera D."/>
            <person name="Hendrix R.W."/>
            <person name="Hatfull G.F."/>
        </authorList>
    </citation>
    <scope>NUCLEOTIDE SEQUENCE [LARGE SCALE GENOMIC DNA]</scope>
    <source>
        <strain evidence="2 3">DSM 27648</strain>
    </source>
</reference>
<gene>
    <name evidence="2" type="ORF">AKJ09_02124</name>
</gene>
<dbReference type="STRING" id="1391654.AKJ09_02124"/>
<evidence type="ECO:0000313" key="3">
    <source>
        <dbReference type="Proteomes" id="UP000064967"/>
    </source>
</evidence>
<sequence length="154" mass="17120">MAKDILYAYVDGADLESVVDQIETRLDELVGTRSWISSDVWVVNQREVEASNAVHWDLGLNLALPKKRPAGWFDDIQAIVDTLVVLQRETGRRFVIGVSNERTGETEDLLFVRDGTPDIVKLRTALDGAVETSRAGRRADGGTDNERPRPTSAR</sequence>
<protein>
    <submittedName>
        <fullName evidence="2">Uncharacterized protein</fullName>
    </submittedName>
</protein>
<evidence type="ECO:0000256" key="1">
    <source>
        <dbReference type="SAM" id="MobiDB-lite"/>
    </source>
</evidence>
<organism evidence="2 3">
    <name type="scientific">Labilithrix luteola</name>
    <dbReference type="NCBI Taxonomy" id="1391654"/>
    <lineage>
        <taxon>Bacteria</taxon>
        <taxon>Pseudomonadati</taxon>
        <taxon>Myxococcota</taxon>
        <taxon>Polyangia</taxon>
        <taxon>Polyangiales</taxon>
        <taxon>Labilitrichaceae</taxon>
        <taxon>Labilithrix</taxon>
    </lineage>
</organism>
<dbReference type="Proteomes" id="UP000064967">
    <property type="component" value="Chromosome"/>
</dbReference>